<dbReference type="InterPro" id="IPR016161">
    <property type="entry name" value="Ald_DH/histidinol_DH"/>
</dbReference>
<sequence length="101" mass="11099">MAPNASNGQLTDKPFHIETRLLINGEFVKSADEKVFTLYSPATHALVAEVYEASVEDTNRAVTAAKAAQPAWARLSPTQRGEPLKKLAALIREHHTELAYL</sequence>
<evidence type="ECO:0000313" key="5">
    <source>
        <dbReference type="EMBL" id="QKX54953.1"/>
    </source>
</evidence>
<evidence type="ECO:0000259" key="4">
    <source>
        <dbReference type="Pfam" id="PF00171"/>
    </source>
</evidence>
<comment type="catalytic activity">
    <reaction evidence="3">
        <text>an aldehyde + NAD(+) + H2O = a carboxylate + NADH + 2 H(+)</text>
        <dbReference type="Rhea" id="RHEA:16185"/>
        <dbReference type="ChEBI" id="CHEBI:15377"/>
        <dbReference type="ChEBI" id="CHEBI:15378"/>
        <dbReference type="ChEBI" id="CHEBI:17478"/>
        <dbReference type="ChEBI" id="CHEBI:29067"/>
        <dbReference type="ChEBI" id="CHEBI:57540"/>
        <dbReference type="ChEBI" id="CHEBI:57945"/>
        <dbReference type="EC" id="1.2.1.3"/>
    </reaction>
</comment>
<evidence type="ECO:0000313" key="6">
    <source>
        <dbReference type="Proteomes" id="UP000509510"/>
    </source>
</evidence>
<dbReference type="Gene3D" id="3.40.605.10">
    <property type="entry name" value="Aldehyde Dehydrogenase, Chain A, domain 1"/>
    <property type="match status" value="1"/>
</dbReference>
<dbReference type="RefSeq" id="XP_035341132.1">
    <property type="nucleotide sequence ID" value="XM_035485239.1"/>
</dbReference>
<evidence type="ECO:0000256" key="2">
    <source>
        <dbReference type="ARBA" id="ARBA00024226"/>
    </source>
</evidence>
<dbReference type="InterPro" id="IPR015590">
    <property type="entry name" value="Aldehyde_DH_dom"/>
</dbReference>
<gene>
    <name evidence="5" type="ORF">TRUGW13939_02043</name>
</gene>
<dbReference type="PANTHER" id="PTHR11699">
    <property type="entry name" value="ALDEHYDE DEHYDROGENASE-RELATED"/>
    <property type="match status" value="1"/>
</dbReference>
<feature type="domain" description="Aldehyde dehydrogenase" evidence="4">
    <location>
        <begin position="27"/>
        <end position="101"/>
    </location>
</feature>
<dbReference type="GO" id="GO:0004029">
    <property type="term" value="F:aldehyde dehydrogenase (NAD+) activity"/>
    <property type="evidence" value="ECO:0007669"/>
    <property type="project" value="UniProtKB-EC"/>
</dbReference>
<dbReference type="EC" id="1.2.1.3" evidence="2"/>
<dbReference type="OrthoDB" id="310895at2759"/>
<dbReference type="AlphaFoldDB" id="A0A7H8QP60"/>
<dbReference type="Pfam" id="PF00171">
    <property type="entry name" value="Aldedh"/>
    <property type="match status" value="1"/>
</dbReference>
<evidence type="ECO:0000256" key="3">
    <source>
        <dbReference type="ARBA" id="ARBA00049194"/>
    </source>
</evidence>
<evidence type="ECO:0000256" key="1">
    <source>
        <dbReference type="ARBA" id="ARBA00009986"/>
    </source>
</evidence>
<dbReference type="SUPFAM" id="SSF53720">
    <property type="entry name" value="ALDH-like"/>
    <property type="match status" value="1"/>
</dbReference>
<organism evidence="5 6">
    <name type="scientific">Talaromyces rugulosus</name>
    <name type="common">Penicillium rugulosum</name>
    <dbReference type="NCBI Taxonomy" id="121627"/>
    <lineage>
        <taxon>Eukaryota</taxon>
        <taxon>Fungi</taxon>
        <taxon>Dikarya</taxon>
        <taxon>Ascomycota</taxon>
        <taxon>Pezizomycotina</taxon>
        <taxon>Eurotiomycetes</taxon>
        <taxon>Eurotiomycetidae</taxon>
        <taxon>Eurotiales</taxon>
        <taxon>Trichocomaceae</taxon>
        <taxon>Talaromyces</taxon>
        <taxon>Talaromyces sect. Islandici</taxon>
    </lineage>
</organism>
<accession>A0A7H8QP60</accession>
<dbReference type="KEGG" id="trg:TRUGW13939_02043"/>
<dbReference type="Proteomes" id="UP000509510">
    <property type="component" value="Chromosome I"/>
</dbReference>
<name>A0A7H8QP60_TALRU</name>
<dbReference type="GeneID" id="55989553"/>
<reference evidence="6" key="1">
    <citation type="submission" date="2020-06" db="EMBL/GenBank/DDBJ databases">
        <title>A chromosome-scale genome assembly of Talaromyces rugulosus W13939.</title>
        <authorList>
            <person name="Wang B."/>
            <person name="Guo L."/>
            <person name="Ye K."/>
            <person name="Wang L."/>
        </authorList>
    </citation>
    <scope>NUCLEOTIDE SEQUENCE [LARGE SCALE GENOMIC DNA]</scope>
    <source>
        <strain evidence="6">W13939</strain>
    </source>
</reference>
<dbReference type="InterPro" id="IPR016162">
    <property type="entry name" value="Ald_DH_N"/>
</dbReference>
<dbReference type="EMBL" id="CP055898">
    <property type="protein sequence ID" value="QKX54953.1"/>
    <property type="molecule type" value="Genomic_DNA"/>
</dbReference>
<protein>
    <recommendedName>
        <fullName evidence="2">aldehyde dehydrogenase (NAD(+))</fullName>
        <ecNumber evidence="2">1.2.1.3</ecNumber>
    </recommendedName>
</protein>
<comment type="similarity">
    <text evidence="1">Belongs to the aldehyde dehydrogenase family.</text>
</comment>
<keyword evidence="6" id="KW-1185">Reference proteome</keyword>
<proteinExistence type="inferred from homology"/>